<dbReference type="RefSeq" id="WP_275202780.1">
    <property type="nucleotide sequence ID" value="NZ_JARFID010000061.1"/>
</dbReference>
<organism evidence="2 3">
    <name type="scientific">Bacteroides cellulosilyticus</name>
    <dbReference type="NCBI Taxonomy" id="246787"/>
    <lineage>
        <taxon>Bacteria</taxon>
        <taxon>Pseudomonadati</taxon>
        <taxon>Bacteroidota</taxon>
        <taxon>Bacteroidia</taxon>
        <taxon>Bacteroidales</taxon>
        <taxon>Bacteroidaceae</taxon>
        <taxon>Bacteroides</taxon>
    </lineage>
</organism>
<name>A0AAW6MBF9_9BACE</name>
<gene>
    <name evidence="2" type="ORF">PZH42_26060</name>
</gene>
<dbReference type="AlphaFoldDB" id="A0AAW6MBF9"/>
<evidence type="ECO:0000313" key="2">
    <source>
        <dbReference type="EMBL" id="MDE8697567.1"/>
    </source>
</evidence>
<keyword evidence="1" id="KW-0812">Transmembrane</keyword>
<keyword evidence="1" id="KW-0472">Membrane</keyword>
<sequence length="137" mass="15564">MLRIAILVMIIGLSATGVYNNAYDLSLIKKILSFFLYPFSAMLVVNLISKSSKSFSFYVLLEWIIYVTIVQGLISIFMYFDRNLQEYIIGHISSGMEQENFMEGGRKVNCVMRCFSFKLIGRGSASAKGVHQHSRRA</sequence>
<feature type="transmembrane region" description="Helical" evidence="1">
    <location>
        <begin position="55"/>
        <end position="80"/>
    </location>
</feature>
<accession>A0AAW6MBF9</accession>
<evidence type="ECO:0000313" key="3">
    <source>
        <dbReference type="Proteomes" id="UP001221924"/>
    </source>
</evidence>
<feature type="transmembrane region" description="Helical" evidence="1">
    <location>
        <begin position="30"/>
        <end position="48"/>
    </location>
</feature>
<protein>
    <submittedName>
        <fullName evidence="2">Uncharacterized protein</fullName>
    </submittedName>
</protein>
<evidence type="ECO:0000256" key="1">
    <source>
        <dbReference type="SAM" id="Phobius"/>
    </source>
</evidence>
<keyword evidence="1" id="KW-1133">Transmembrane helix</keyword>
<comment type="caution">
    <text evidence="2">The sequence shown here is derived from an EMBL/GenBank/DDBJ whole genome shotgun (WGS) entry which is preliminary data.</text>
</comment>
<dbReference type="Proteomes" id="UP001221924">
    <property type="component" value="Unassembled WGS sequence"/>
</dbReference>
<reference evidence="2" key="1">
    <citation type="submission" date="2023-03" db="EMBL/GenBank/DDBJ databases">
        <title>DFI Biobank Strains.</title>
        <authorList>
            <person name="Mostad J."/>
            <person name="Paddock L."/>
            <person name="Medina S."/>
            <person name="Waligurski E."/>
            <person name="Barat B."/>
            <person name="Smith R."/>
            <person name="Burgo V."/>
            <person name="Metcalfe C."/>
            <person name="Woodson C."/>
            <person name="Sundararajan A."/>
            <person name="Ramaswamy R."/>
            <person name="Lin H."/>
            <person name="Pamer E.G."/>
        </authorList>
    </citation>
    <scope>NUCLEOTIDE SEQUENCE</scope>
    <source>
        <strain evidence="2">DFI.9.5</strain>
    </source>
</reference>
<dbReference type="EMBL" id="JARFID010000061">
    <property type="protein sequence ID" value="MDE8697567.1"/>
    <property type="molecule type" value="Genomic_DNA"/>
</dbReference>
<proteinExistence type="predicted"/>